<gene>
    <name evidence="9" type="ORF">GCM10009627_04550</name>
</gene>
<evidence type="ECO:0000256" key="7">
    <source>
        <dbReference type="RuleBase" id="RU363032"/>
    </source>
</evidence>
<keyword evidence="4 7" id="KW-0812">Transmembrane</keyword>
<keyword evidence="2 7" id="KW-0813">Transport</keyword>
<keyword evidence="10" id="KW-1185">Reference proteome</keyword>
<keyword evidence="5 7" id="KW-1133">Transmembrane helix</keyword>
<dbReference type="InterPro" id="IPR000515">
    <property type="entry name" value="MetI-like"/>
</dbReference>
<evidence type="ECO:0000313" key="9">
    <source>
        <dbReference type="EMBL" id="GAA1492109.1"/>
    </source>
</evidence>
<evidence type="ECO:0000256" key="1">
    <source>
        <dbReference type="ARBA" id="ARBA00004651"/>
    </source>
</evidence>
<proteinExistence type="inferred from homology"/>
<sequence>MVASMIRFLARRFVYYVVLVFLATSLTYFLASATFSPRSVYAQRNPAPSAQVIDDKLDDIGVNDKTPVVIRYGHWLDGVVHGDLGQTIQDRSVNQQFFPRLGVSLRLLLVGSIGGIVLGVLVGVWNAIRQYKISDRVSAAISIVLFSTPVFLTAVILKIGATKLNQDAGSQLINFTGEATPGLDGSAWTLLVDRGAHLLLPTISIAVGLIAIYSRYQRATMLDVLGSDFLRTARAKGLTRGRATFKHGLRTALIPMTTLFAYGFLGILTGATLTEKIFAWNGLGSWFIDAVNGNDVNVVTAYTLFAAVVVLIAGFLADVATAALDPRVRRA</sequence>
<dbReference type="EMBL" id="BAAAJX010000002">
    <property type="protein sequence ID" value="GAA1492109.1"/>
    <property type="molecule type" value="Genomic_DNA"/>
</dbReference>
<comment type="similarity">
    <text evidence="7">Belongs to the binding-protein-dependent transport system permease family.</text>
</comment>
<dbReference type="PROSITE" id="PS50928">
    <property type="entry name" value="ABC_TM1"/>
    <property type="match status" value="1"/>
</dbReference>
<evidence type="ECO:0000256" key="6">
    <source>
        <dbReference type="ARBA" id="ARBA00023136"/>
    </source>
</evidence>
<feature type="transmembrane region" description="Helical" evidence="7">
    <location>
        <begin position="299"/>
        <end position="324"/>
    </location>
</feature>
<feature type="transmembrane region" description="Helical" evidence="7">
    <location>
        <begin position="140"/>
        <end position="161"/>
    </location>
</feature>
<evidence type="ECO:0000256" key="5">
    <source>
        <dbReference type="ARBA" id="ARBA00022989"/>
    </source>
</evidence>
<keyword evidence="6 7" id="KW-0472">Membrane</keyword>
<keyword evidence="3" id="KW-1003">Cell membrane</keyword>
<protein>
    <submittedName>
        <fullName evidence="9">ABC transporter permease</fullName>
    </submittedName>
</protein>
<dbReference type="Pfam" id="PF00528">
    <property type="entry name" value="BPD_transp_1"/>
    <property type="match status" value="1"/>
</dbReference>
<dbReference type="PANTHER" id="PTHR43163:SF9">
    <property type="entry name" value="ABC TRANSPORTER PERMEASE PROTEIN"/>
    <property type="match status" value="1"/>
</dbReference>
<comment type="subcellular location">
    <subcellularLocation>
        <location evidence="1 7">Cell membrane</location>
        <topology evidence="1 7">Multi-pass membrane protein</topology>
    </subcellularLocation>
</comment>
<evidence type="ECO:0000256" key="3">
    <source>
        <dbReference type="ARBA" id="ARBA00022475"/>
    </source>
</evidence>
<feature type="transmembrane region" description="Helical" evidence="7">
    <location>
        <begin position="259"/>
        <end position="279"/>
    </location>
</feature>
<dbReference type="InterPro" id="IPR035906">
    <property type="entry name" value="MetI-like_sf"/>
</dbReference>
<feature type="transmembrane region" description="Helical" evidence="7">
    <location>
        <begin position="12"/>
        <end position="31"/>
    </location>
</feature>
<dbReference type="Gene3D" id="1.10.3720.10">
    <property type="entry name" value="MetI-like"/>
    <property type="match status" value="1"/>
</dbReference>
<dbReference type="SUPFAM" id="SSF161098">
    <property type="entry name" value="MetI-like"/>
    <property type="match status" value="1"/>
</dbReference>
<accession>A0ABP4K055</accession>
<comment type="caution">
    <text evidence="9">The sequence shown here is derived from an EMBL/GenBank/DDBJ whole genome shotgun (WGS) entry which is preliminary data.</text>
</comment>
<evidence type="ECO:0000313" key="10">
    <source>
        <dbReference type="Proteomes" id="UP001501742"/>
    </source>
</evidence>
<feature type="transmembrane region" description="Helical" evidence="7">
    <location>
        <begin position="107"/>
        <end position="128"/>
    </location>
</feature>
<feature type="domain" description="ABC transmembrane type-1" evidence="8">
    <location>
        <begin position="101"/>
        <end position="317"/>
    </location>
</feature>
<reference evidence="10" key="1">
    <citation type="journal article" date="2019" name="Int. J. Syst. Evol. Microbiol.">
        <title>The Global Catalogue of Microorganisms (GCM) 10K type strain sequencing project: providing services to taxonomists for standard genome sequencing and annotation.</title>
        <authorList>
            <consortium name="The Broad Institute Genomics Platform"/>
            <consortium name="The Broad Institute Genome Sequencing Center for Infectious Disease"/>
            <person name="Wu L."/>
            <person name="Ma J."/>
        </authorList>
    </citation>
    <scope>NUCLEOTIDE SEQUENCE [LARGE SCALE GENOMIC DNA]</scope>
    <source>
        <strain evidence="10">JCM 12140</strain>
    </source>
</reference>
<name>A0ABP4K055_9MICO</name>
<dbReference type="CDD" id="cd06261">
    <property type="entry name" value="TM_PBP2"/>
    <property type="match status" value="1"/>
</dbReference>
<evidence type="ECO:0000256" key="4">
    <source>
        <dbReference type="ARBA" id="ARBA00022692"/>
    </source>
</evidence>
<organism evidence="9 10">
    <name type="scientific">Curtobacterium herbarum</name>
    <dbReference type="NCBI Taxonomy" id="150122"/>
    <lineage>
        <taxon>Bacteria</taxon>
        <taxon>Bacillati</taxon>
        <taxon>Actinomycetota</taxon>
        <taxon>Actinomycetes</taxon>
        <taxon>Micrococcales</taxon>
        <taxon>Microbacteriaceae</taxon>
        <taxon>Curtobacterium</taxon>
    </lineage>
</organism>
<dbReference type="PANTHER" id="PTHR43163">
    <property type="entry name" value="DIPEPTIDE TRANSPORT SYSTEM PERMEASE PROTEIN DPPB-RELATED"/>
    <property type="match status" value="1"/>
</dbReference>
<feature type="transmembrane region" description="Helical" evidence="7">
    <location>
        <begin position="195"/>
        <end position="213"/>
    </location>
</feature>
<evidence type="ECO:0000259" key="8">
    <source>
        <dbReference type="PROSITE" id="PS50928"/>
    </source>
</evidence>
<evidence type="ECO:0000256" key="2">
    <source>
        <dbReference type="ARBA" id="ARBA00022448"/>
    </source>
</evidence>
<dbReference type="Proteomes" id="UP001501742">
    <property type="component" value="Unassembled WGS sequence"/>
</dbReference>